<dbReference type="SMART" id="SM00245">
    <property type="entry name" value="TSPc"/>
    <property type="match status" value="1"/>
</dbReference>
<dbReference type="GO" id="GO:0007165">
    <property type="term" value="P:signal transduction"/>
    <property type="evidence" value="ECO:0007669"/>
    <property type="project" value="TreeGrafter"/>
</dbReference>
<name>A0A517ZJL4_9PLAN</name>
<feature type="signal peptide" evidence="6">
    <location>
        <begin position="1"/>
        <end position="22"/>
    </location>
</feature>
<dbReference type="InterPro" id="IPR041489">
    <property type="entry name" value="PDZ_6"/>
</dbReference>
<dbReference type="SUPFAM" id="SSF52096">
    <property type="entry name" value="ClpP/crotonase"/>
    <property type="match status" value="1"/>
</dbReference>
<dbReference type="SUPFAM" id="SSF50156">
    <property type="entry name" value="PDZ domain-like"/>
    <property type="match status" value="1"/>
</dbReference>
<dbReference type="InterPro" id="IPR036034">
    <property type="entry name" value="PDZ_sf"/>
</dbReference>
<dbReference type="GO" id="GO:0030288">
    <property type="term" value="C:outer membrane-bounded periplasmic space"/>
    <property type="evidence" value="ECO:0007669"/>
    <property type="project" value="TreeGrafter"/>
</dbReference>
<feature type="chain" id="PRO_5021756492" evidence="6">
    <location>
        <begin position="23"/>
        <end position="547"/>
    </location>
</feature>
<keyword evidence="9" id="KW-1185">Reference proteome</keyword>
<accession>A0A517ZJL4</accession>
<gene>
    <name evidence="8" type="primary">ctpB</name>
    <name evidence="8" type="ORF">Mal52_11370</name>
</gene>
<dbReference type="Gene3D" id="3.30.750.44">
    <property type="match status" value="1"/>
</dbReference>
<dbReference type="Pfam" id="PF17820">
    <property type="entry name" value="PDZ_6"/>
    <property type="match status" value="1"/>
</dbReference>
<dbReference type="InterPro" id="IPR029045">
    <property type="entry name" value="ClpP/crotonase-like_dom_sf"/>
</dbReference>
<dbReference type="PANTHER" id="PTHR32060:SF30">
    <property type="entry name" value="CARBOXY-TERMINAL PROCESSING PROTEASE CTPA"/>
    <property type="match status" value="1"/>
</dbReference>
<dbReference type="KEGG" id="sdyn:Mal52_11370"/>
<keyword evidence="2 5" id="KW-0645">Protease</keyword>
<dbReference type="Pfam" id="PF03572">
    <property type="entry name" value="Peptidase_S41"/>
    <property type="match status" value="1"/>
</dbReference>
<evidence type="ECO:0000256" key="6">
    <source>
        <dbReference type="SAM" id="SignalP"/>
    </source>
</evidence>
<dbReference type="CDD" id="cd07560">
    <property type="entry name" value="Peptidase_S41_CPP"/>
    <property type="match status" value="1"/>
</dbReference>
<keyword evidence="6" id="KW-0732">Signal</keyword>
<evidence type="ECO:0000313" key="8">
    <source>
        <dbReference type="EMBL" id="QDU42670.1"/>
    </source>
</evidence>
<dbReference type="SMART" id="SM00228">
    <property type="entry name" value="PDZ"/>
    <property type="match status" value="1"/>
</dbReference>
<evidence type="ECO:0000313" key="9">
    <source>
        <dbReference type="Proteomes" id="UP000319383"/>
    </source>
</evidence>
<evidence type="ECO:0000259" key="7">
    <source>
        <dbReference type="PROSITE" id="PS50106"/>
    </source>
</evidence>
<evidence type="ECO:0000256" key="4">
    <source>
        <dbReference type="ARBA" id="ARBA00022825"/>
    </source>
</evidence>
<keyword evidence="3 5" id="KW-0378">Hydrolase</keyword>
<dbReference type="InterPro" id="IPR004447">
    <property type="entry name" value="Peptidase_S41A"/>
</dbReference>
<dbReference type="Gene3D" id="2.30.42.10">
    <property type="match status" value="1"/>
</dbReference>
<proteinExistence type="inferred from homology"/>
<dbReference type="InterPro" id="IPR001478">
    <property type="entry name" value="PDZ"/>
</dbReference>
<feature type="domain" description="PDZ" evidence="7">
    <location>
        <begin position="242"/>
        <end position="306"/>
    </location>
</feature>
<dbReference type="EC" id="3.4.21.102" evidence="8"/>
<dbReference type="GO" id="GO:0004252">
    <property type="term" value="F:serine-type endopeptidase activity"/>
    <property type="evidence" value="ECO:0007669"/>
    <property type="project" value="UniProtKB-EC"/>
</dbReference>
<reference evidence="8 9" key="1">
    <citation type="submission" date="2019-02" db="EMBL/GenBank/DDBJ databases">
        <title>Deep-cultivation of Planctomycetes and their phenomic and genomic characterization uncovers novel biology.</title>
        <authorList>
            <person name="Wiegand S."/>
            <person name="Jogler M."/>
            <person name="Boedeker C."/>
            <person name="Pinto D."/>
            <person name="Vollmers J."/>
            <person name="Rivas-Marin E."/>
            <person name="Kohn T."/>
            <person name="Peeters S.H."/>
            <person name="Heuer A."/>
            <person name="Rast P."/>
            <person name="Oberbeckmann S."/>
            <person name="Bunk B."/>
            <person name="Jeske O."/>
            <person name="Meyerdierks A."/>
            <person name="Storesund J.E."/>
            <person name="Kallscheuer N."/>
            <person name="Luecker S."/>
            <person name="Lage O.M."/>
            <person name="Pohl T."/>
            <person name="Merkel B.J."/>
            <person name="Hornburger P."/>
            <person name="Mueller R.-W."/>
            <person name="Bruemmer F."/>
            <person name="Labrenz M."/>
            <person name="Spormann A.M."/>
            <person name="Op den Camp H."/>
            <person name="Overmann J."/>
            <person name="Amann R."/>
            <person name="Jetten M.S.M."/>
            <person name="Mascher T."/>
            <person name="Medema M.H."/>
            <person name="Devos D.P."/>
            <person name="Kaster A.-K."/>
            <person name="Ovreas L."/>
            <person name="Rohde M."/>
            <person name="Galperin M.Y."/>
            <person name="Jogler C."/>
        </authorList>
    </citation>
    <scope>NUCLEOTIDE SEQUENCE [LARGE SCALE GENOMIC DNA]</scope>
    <source>
        <strain evidence="8 9">Mal52</strain>
    </source>
</reference>
<dbReference type="GO" id="GO:0006508">
    <property type="term" value="P:proteolysis"/>
    <property type="evidence" value="ECO:0007669"/>
    <property type="project" value="UniProtKB-KW"/>
</dbReference>
<dbReference type="PANTHER" id="PTHR32060">
    <property type="entry name" value="TAIL-SPECIFIC PROTEASE"/>
    <property type="match status" value="1"/>
</dbReference>
<dbReference type="Gene3D" id="3.90.226.10">
    <property type="entry name" value="2-enoyl-CoA Hydratase, Chain A, domain 1"/>
    <property type="match status" value="1"/>
</dbReference>
<evidence type="ECO:0000256" key="2">
    <source>
        <dbReference type="ARBA" id="ARBA00022670"/>
    </source>
</evidence>
<dbReference type="Proteomes" id="UP000319383">
    <property type="component" value="Chromosome"/>
</dbReference>
<sequence length="547" mass="60761" precursor="true">MRLRSKIQLAALLLLIASTASWPGLSGFADSARGTGVSREIQQEISTGRQLEASRQWLDAIEHYEKAAKQWPDNNSLKLGLRRSKFQFSIVRRYSDKSFRESMLRLQEAEALQIYDELSQTIERRYVENIGPTSIVAHGTESLWLALQNKKFLQTNIPNADKTRVTALCRLLRESYWNKPVRYHGQARQVILEICRISQARLGLRSAPIIMEYVFGSCNALDDYSSYLTPGRLKDLFGNIDGEFVGLGIEMKAELGKGMLLVNVLPDSPADAGGLTPGEYIVSIDGTDCRNMSTDEAAERLQGASGSRVILDIQGAPGTRLRQGTFIRRAVSIKSFPIVKMVDPSEGIGYIQMTGFQRNSTRELDAALRKLQQQGMRALIWDVRGNPGGLLDQATSVLDRFIENGVLVSTRGRNGQVKDVMRATRPGTWRMPLVVLIDGNSASASEIVAGAIRDHHRGTLVGRKTYGKWSVQEVMHTRGNAGLRLTIAKFYSPSGRNHAKVGVSPDIEVPEPDQSRTYYRSPTDLNVAGDSDLQAGLRALRRQMAQR</sequence>
<dbReference type="PROSITE" id="PS50106">
    <property type="entry name" value="PDZ"/>
    <property type="match status" value="1"/>
</dbReference>
<dbReference type="NCBIfam" id="TIGR00225">
    <property type="entry name" value="prc"/>
    <property type="match status" value="1"/>
</dbReference>
<evidence type="ECO:0000256" key="3">
    <source>
        <dbReference type="ARBA" id="ARBA00022801"/>
    </source>
</evidence>
<dbReference type="InterPro" id="IPR005151">
    <property type="entry name" value="Tail-specific_protease"/>
</dbReference>
<dbReference type="AlphaFoldDB" id="A0A517ZJL4"/>
<dbReference type="RefSeq" id="WP_145374687.1">
    <property type="nucleotide sequence ID" value="NZ_CAXBED010000226.1"/>
</dbReference>
<protein>
    <submittedName>
        <fullName evidence="8">Carboxy-terminal processing protease CtpB</fullName>
        <ecNumber evidence="8">3.4.21.102</ecNumber>
    </submittedName>
</protein>
<dbReference type="EMBL" id="CP036276">
    <property type="protein sequence ID" value="QDU42670.1"/>
    <property type="molecule type" value="Genomic_DNA"/>
</dbReference>
<keyword evidence="4 5" id="KW-0720">Serine protease</keyword>
<evidence type="ECO:0000256" key="1">
    <source>
        <dbReference type="ARBA" id="ARBA00009179"/>
    </source>
</evidence>
<comment type="similarity">
    <text evidence="1 5">Belongs to the peptidase S41A family.</text>
</comment>
<organism evidence="8 9">
    <name type="scientific">Symmachiella dynata</name>
    <dbReference type="NCBI Taxonomy" id="2527995"/>
    <lineage>
        <taxon>Bacteria</taxon>
        <taxon>Pseudomonadati</taxon>
        <taxon>Planctomycetota</taxon>
        <taxon>Planctomycetia</taxon>
        <taxon>Planctomycetales</taxon>
        <taxon>Planctomycetaceae</taxon>
        <taxon>Symmachiella</taxon>
    </lineage>
</organism>
<evidence type="ECO:0000256" key="5">
    <source>
        <dbReference type="RuleBase" id="RU004404"/>
    </source>
</evidence>